<dbReference type="EMBL" id="HACA01003334">
    <property type="protein sequence ID" value="CDW20695.1"/>
    <property type="molecule type" value="Transcribed_RNA"/>
</dbReference>
<proteinExistence type="predicted"/>
<organism evidence="1">
    <name type="scientific">Lepeophtheirus salmonis</name>
    <name type="common">Salmon louse</name>
    <name type="synonym">Caligus salmonis</name>
    <dbReference type="NCBI Taxonomy" id="72036"/>
    <lineage>
        <taxon>Eukaryota</taxon>
        <taxon>Metazoa</taxon>
        <taxon>Ecdysozoa</taxon>
        <taxon>Arthropoda</taxon>
        <taxon>Crustacea</taxon>
        <taxon>Multicrustacea</taxon>
        <taxon>Hexanauplia</taxon>
        <taxon>Copepoda</taxon>
        <taxon>Siphonostomatoida</taxon>
        <taxon>Caligidae</taxon>
        <taxon>Lepeophtheirus</taxon>
    </lineage>
</organism>
<evidence type="ECO:0000313" key="1">
    <source>
        <dbReference type="EMBL" id="CDW20695.1"/>
    </source>
</evidence>
<protein>
    <submittedName>
        <fullName evidence="1">Uncharacterized protein</fullName>
    </submittedName>
</protein>
<reference evidence="1" key="1">
    <citation type="submission" date="2014-05" db="EMBL/GenBank/DDBJ databases">
        <authorList>
            <person name="Chronopoulou M."/>
        </authorList>
    </citation>
    <scope>NUCLEOTIDE SEQUENCE</scope>
    <source>
        <tissue evidence="1">Whole organism</tissue>
    </source>
</reference>
<accession>A0A0K2T4G2</accession>
<sequence length="30" mass="3377">MLTLSRWISSLSLSPLPSIVRYCANNKLRG</sequence>
<name>A0A0K2T4G2_LEPSM</name>
<dbReference type="AlphaFoldDB" id="A0A0K2T4G2"/>